<keyword evidence="2" id="KW-0472">Membrane</keyword>
<sequence>MKIDFLAPAKAEFKDAIAYYNLQSEGLGFEFAAEVKRTLERIVQYPEAWSPLSKRTRRCRTNRFPYGVIYQIRGEIILVVAIMHLSRDPRMWESRLKNEEQ</sequence>
<reference evidence="3" key="1">
    <citation type="journal article" date="2011" name="Environ. Microbiol.">
        <title>Genomic insights into the metabolic potential of the polycyclic aromatic hydrocarbon degrading sulfate-reducing Deltaproteobacterium N47.</title>
        <authorList>
            <person name="Bergmann F."/>
            <person name="Selesi D."/>
            <person name="Weinmaier T."/>
            <person name="Tischler P."/>
            <person name="Rattei T."/>
            <person name="Meckenstock R.U."/>
        </authorList>
    </citation>
    <scope>NUCLEOTIDE SEQUENCE</scope>
</reference>
<keyword evidence="2" id="KW-1133">Transmembrane helix</keyword>
<dbReference type="Pfam" id="PF05016">
    <property type="entry name" value="ParE_toxin"/>
    <property type="match status" value="1"/>
</dbReference>
<keyword evidence="1" id="KW-1277">Toxin-antitoxin system</keyword>
<accession>E1YKE4</accession>
<name>E1YKE4_9BACT</name>
<dbReference type="AlphaFoldDB" id="E1YKE4"/>
<protein>
    <recommendedName>
        <fullName evidence="4">Plasmid stabilization system</fullName>
    </recommendedName>
</protein>
<dbReference type="InterPro" id="IPR007712">
    <property type="entry name" value="RelE/ParE_toxin"/>
</dbReference>
<evidence type="ECO:0000256" key="2">
    <source>
        <dbReference type="SAM" id="Phobius"/>
    </source>
</evidence>
<proteinExistence type="predicted"/>
<organism evidence="3">
    <name type="scientific">uncultured Desulfobacterium sp</name>
    <dbReference type="NCBI Taxonomy" id="201089"/>
    <lineage>
        <taxon>Bacteria</taxon>
        <taxon>Pseudomonadati</taxon>
        <taxon>Thermodesulfobacteriota</taxon>
        <taxon>Desulfobacteria</taxon>
        <taxon>Desulfobacterales</taxon>
        <taxon>Desulfobacteriaceae</taxon>
        <taxon>Desulfobacterium</taxon>
        <taxon>environmental samples</taxon>
    </lineage>
</organism>
<evidence type="ECO:0000313" key="3">
    <source>
        <dbReference type="EMBL" id="CBX30577.1"/>
    </source>
</evidence>
<feature type="transmembrane region" description="Helical" evidence="2">
    <location>
        <begin position="64"/>
        <end position="85"/>
    </location>
</feature>
<gene>
    <name evidence="3" type="ORF">N47_E40890</name>
</gene>
<dbReference type="Gene3D" id="3.30.2310.20">
    <property type="entry name" value="RelE-like"/>
    <property type="match status" value="1"/>
</dbReference>
<dbReference type="EMBL" id="FR695877">
    <property type="protein sequence ID" value="CBX30577.1"/>
    <property type="molecule type" value="Genomic_DNA"/>
</dbReference>
<evidence type="ECO:0008006" key="4">
    <source>
        <dbReference type="Google" id="ProtNLM"/>
    </source>
</evidence>
<keyword evidence="2" id="KW-0812">Transmembrane</keyword>
<dbReference type="InterPro" id="IPR035093">
    <property type="entry name" value="RelE/ParE_toxin_dom_sf"/>
</dbReference>
<evidence type="ECO:0000256" key="1">
    <source>
        <dbReference type="ARBA" id="ARBA00022649"/>
    </source>
</evidence>